<evidence type="ECO:0008006" key="7">
    <source>
        <dbReference type="Google" id="ProtNLM"/>
    </source>
</evidence>
<protein>
    <recommendedName>
        <fullName evidence="7">Armadillo-type fold protein</fullName>
    </recommendedName>
</protein>
<accession>A0A5C6GBA4</accession>
<evidence type="ECO:0000256" key="1">
    <source>
        <dbReference type="ARBA" id="ARBA00004123"/>
    </source>
</evidence>
<proteinExistence type="inferred from homology"/>
<organism evidence="5 6">
    <name type="scientific">Metarhizium rileyi (strain RCEF 4871)</name>
    <name type="common">Nomuraea rileyi</name>
    <dbReference type="NCBI Taxonomy" id="1649241"/>
    <lineage>
        <taxon>Eukaryota</taxon>
        <taxon>Fungi</taxon>
        <taxon>Dikarya</taxon>
        <taxon>Ascomycota</taxon>
        <taxon>Pezizomycotina</taxon>
        <taxon>Sordariomycetes</taxon>
        <taxon>Hypocreomycetidae</taxon>
        <taxon>Hypocreales</taxon>
        <taxon>Clavicipitaceae</taxon>
        <taxon>Metarhizium</taxon>
    </lineage>
</organism>
<reference evidence="6" key="1">
    <citation type="submission" date="2018-12" db="EMBL/GenBank/DDBJ databases">
        <title>The complete genome of Metarhizium rileyi, a key fungal pathogen of Lepidoptera.</title>
        <authorList>
            <person name="Binneck E."/>
            <person name="Lastra C.C.L."/>
            <person name="Sosa-Gomez D.R."/>
        </authorList>
    </citation>
    <scope>NUCLEOTIDE SEQUENCE [LARGE SCALE GENOMIC DNA]</scope>
    <source>
        <strain evidence="6">Cep018-CH2</strain>
    </source>
</reference>
<dbReference type="InterPro" id="IPR016024">
    <property type="entry name" value="ARM-type_fold"/>
</dbReference>
<comment type="caution">
    <text evidence="5">The sequence shown here is derived from an EMBL/GenBank/DDBJ whole genome shotgun (WGS) entry which is preliminary data.</text>
</comment>
<dbReference type="Gene3D" id="1.25.10.10">
    <property type="entry name" value="Leucine-rich Repeat Variant"/>
    <property type="match status" value="2"/>
</dbReference>
<evidence type="ECO:0000256" key="2">
    <source>
        <dbReference type="ARBA" id="ARBA00007991"/>
    </source>
</evidence>
<evidence type="ECO:0000256" key="3">
    <source>
        <dbReference type="ARBA" id="ARBA00022448"/>
    </source>
</evidence>
<dbReference type="AlphaFoldDB" id="A0A5C6GBA4"/>
<dbReference type="InterPro" id="IPR011989">
    <property type="entry name" value="ARM-like"/>
</dbReference>
<evidence type="ECO:0000256" key="4">
    <source>
        <dbReference type="ARBA" id="ARBA00023242"/>
    </source>
</evidence>
<dbReference type="SUPFAM" id="SSF48371">
    <property type="entry name" value="ARM repeat"/>
    <property type="match status" value="1"/>
</dbReference>
<dbReference type="InterPro" id="IPR051345">
    <property type="entry name" value="Importin_beta-like_NTR"/>
</dbReference>
<evidence type="ECO:0000313" key="5">
    <source>
        <dbReference type="EMBL" id="TWU74744.1"/>
    </source>
</evidence>
<dbReference type="PANTHER" id="PTHR12363:SF33">
    <property type="entry name" value="IMPORTIN-13"/>
    <property type="match status" value="1"/>
</dbReference>
<dbReference type="EMBL" id="SBHS01000010">
    <property type="protein sequence ID" value="TWU74744.1"/>
    <property type="molecule type" value="Genomic_DNA"/>
</dbReference>
<dbReference type="GO" id="GO:0006606">
    <property type="term" value="P:protein import into nucleus"/>
    <property type="evidence" value="ECO:0007669"/>
    <property type="project" value="TreeGrafter"/>
</dbReference>
<name>A0A5C6GBA4_METRR</name>
<dbReference type="GO" id="GO:0005737">
    <property type="term" value="C:cytoplasm"/>
    <property type="evidence" value="ECO:0007669"/>
    <property type="project" value="TreeGrafter"/>
</dbReference>
<evidence type="ECO:0000313" key="6">
    <source>
        <dbReference type="Proteomes" id="UP000317257"/>
    </source>
</evidence>
<dbReference type="GO" id="GO:0005634">
    <property type="term" value="C:nucleus"/>
    <property type="evidence" value="ECO:0007669"/>
    <property type="project" value="UniProtKB-SubCell"/>
</dbReference>
<gene>
    <name evidence="5" type="ORF">ED733_005644</name>
</gene>
<keyword evidence="4" id="KW-0539">Nucleus</keyword>
<comment type="similarity">
    <text evidence="2">Belongs to the importin beta family.</text>
</comment>
<keyword evidence="3" id="KW-0813">Transport</keyword>
<dbReference type="Proteomes" id="UP000317257">
    <property type="component" value="Unassembled WGS sequence"/>
</dbReference>
<dbReference type="PANTHER" id="PTHR12363">
    <property type="entry name" value="TRANSPORTIN 3 AND IMPORTIN 13"/>
    <property type="match status" value="1"/>
</dbReference>
<sequence length="613" mass="68287">MEDNTLSWSIERVEYLISSLYEPGQPNVITEAQALLANFQSSPQAWILAHELLGRSNEKGKFFGALTVIVKLNRESSSLSEDNARELLQHLIGWYRDSFEDDSGFLVPRKLSSALATFFLHFHQLWPGFVRHITMCLISRQYHDPRSVQTSADIDSLLDMLDPKRLKAVLWVVTSIMDDVVRVDWNTADRGNLYESVVGEVTDAAALLSKGLAKTQAASKVSSRDSHVQATLKDLMPRVIETLPSDSHFGASAELLIDVLSTYPALLSNLHFDLLADLFLSTWADECYNRLLQGNMDFESLQFGQLLLAFGEEKCQWLMRSEDYRSKFLLSRLCGLLGSDGYPVVENRIFVPAIEFWSTYTEVMSDFIHLDNIASQAWAESALSQILEVVSAAFRKITYPPAEVFSQWDSSDRVGFSDARKDVVDLLQSAYSLSGLQLINTFTNLILVTLNDSAWLQLETAAFCLVGLADCSKDDILDGSEPLPKAAAAEFWATFIALNSDLQEVSDAAKQVMGTLGPLLAQSLARNIGGRASRSELDKLSEPIKRLVGSYPLAKEWLQDGLSHTTFPSDKITLEQKALFVKKVVSLRGSRATNQVVRDFWLSARGSSFAYAS</sequence>
<comment type="subcellular location">
    <subcellularLocation>
        <location evidence="1">Nucleus</location>
    </subcellularLocation>
</comment>